<dbReference type="PIRSF" id="PIRSF017082">
    <property type="entry name" value="YflP"/>
    <property type="match status" value="1"/>
</dbReference>
<dbReference type="CDD" id="cd13578">
    <property type="entry name" value="PBP2_Bug27"/>
    <property type="match status" value="1"/>
</dbReference>
<protein>
    <submittedName>
        <fullName evidence="4">Tripartite tricarboxylate transporter substrate binding protein</fullName>
    </submittedName>
</protein>
<reference evidence="4" key="2">
    <citation type="journal article" date="2022" name="Microbiol. Resour. Announc.">
        <title>Genome Sequence of Cupriavidus campinensis Strain G5, a Member of a Bacterial Consortium Capable of Polyethylene Degradation.</title>
        <authorList>
            <person name="Schneider B."/>
            <person name="Pfeiffer F."/>
            <person name="Dyall-Smith M."/>
            <person name="Kunte H.J."/>
        </authorList>
    </citation>
    <scope>NUCLEOTIDE SEQUENCE</scope>
    <source>
        <strain evidence="4">G5</strain>
    </source>
</reference>
<sequence length="323" mass="33990">MSRRQLVAVLAAACALPVSFSVCAEKAWPQKPIKLIVPYPAGAVSDFLGRQAANVMSQELGQPVVVENKPGAGTNIGSENVAKAAPDGYTLLLASTTNSVNMTLFPKMTYDTLKDLAPVSILANVPNWLVVNTNFPAKNVSELIAYAKQKPGEVAYASAGPGSPAHLAAEQFNRMAGVKLRNIAYKGASPAITDVMAGHVPVMFTNYAAVRGAVDAGRVRVLATGGATRWPSMPNVPTVAESGVAGYEAGAWYGLMAPAGTPPEIIAKINRALAGLRSPAMEESFRKQGAELVLSTPDEMKQKIQAEIPYFAKLIKDAGITIE</sequence>
<dbReference type="InterPro" id="IPR005064">
    <property type="entry name" value="BUG"/>
</dbReference>
<dbReference type="InterPro" id="IPR042100">
    <property type="entry name" value="Bug_dom1"/>
</dbReference>
<dbReference type="Gene3D" id="3.40.190.10">
    <property type="entry name" value="Periplasmic binding protein-like II"/>
    <property type="match status" value="1"/>
</dbReference>
<comment type="similarity">
    <text evidence="1">Belongs to the UPF0065 (bug) family.</text>
</comment>
<gene>
    <name evidence="3" type="ORF">FGG12_13435</name>
    <name evidence="4" type="ORF">M5D45_24760</name>
</gene>
<reference evidence="4" key="3">
    <citation type="submission" date="2022-05" db="EMBL/GenBank/DDBJ databases">
        <authorList>
            <person name="Kunte H.-J."/>
        </authorList>
    </citation>
    <scope>NUCLEOTIDE SEQUENCE</scope>
    <source>
        <strain evidence="4">G5</strain>
    </source>
</reference>
<reference evidence="3 5" key="1">
    <citation type="submission" date="2019-05" db="EMBL/GenBank/DDBJ databases">
        <title>Whole genome sequence analysis of Cupriavidus campinensis S14E4C strain.</title>
        <authorList>
            <person name="Abbaszade G."/>
            <person name="Szabo A."/>
            <person name="Toumi M."/>
            <person name="Toth E."/>
        </authorList>
    </citation>
    <scope>NUCLEOTIDE SEQUENCE [LARGE SCALE GENOMIC DNA]</scope>
    <source>
        <strain evidence="3 5">S14E4C</strain>
    </source>
</reference>
<accession>A0AAE9L2W3</accession>
<feature type="chain" id="PRO_5042221187" evidence="2">
    <location>
        <begin position="25"/>
        <end position="323"/>
    </location>
</feature>
<keyword evidence="5" id="KW-1185">Reference proteome</keyword>
<dbReference type="PANTHER" id="PTHR42928">
    <property type="entry name" value="TRICARBOXYLATE-BINDING PROTEIN"/>
    <property type="match status" value="1"/>
</dbReference>
<dbReference type="Gene3D" id="3.40.190.150">
    <property type="entry name" value="Bordetella uptake gene, domain 1"/>
    <property type="match status" value="1"/>
</dbReference>
<name>A0AAE9L2W3_9BURK</name>
<dbReference type="Pfam" id="PF03401">
    <property type="entry name" value="TctC"/>
    <property type="match status" value="1"/>
</dbReference>
<dbReference type="AlphaFoldDB" id="A0AAE9L2W3"/>
<dbReference type="EMBL" id="VCIZ01000007">
    <property type="protein sequence ID" value="TSP12019.1"/>
    <property type="molecule type" value="Genomic_DNA"/>
</dbReference>
<dbReference type="KEGG" id="ccam:M5D45_24760"/>
<keyword evidence="2" id="KW-0732">Signal</keyword>
<evidence type="ECO:0000313" key="4">
    <source>
        <dbReference type="EMBL" id="URF06327.1"/>
    </source>
</evidence>
<evidence type="ECO:0000256" key="2">
    <source>
        <dbReference type="SAM" id="SignalP"/>
    </source>
</evidence>
<organism evidence="4 6">
    <name type="scientific">Cupriavidus campinensis</name>
    <dbReference type="NCBI Taxonomy" id="151783"/>
    <lineage>
        <taxon>Bacteria</taxon>
        <taxon>Pseudomonadati</taxon>
        <taxon>Pseudomonadota</taxon>
        <taxon>Betaproteobacteria</taxon>
        <taxon>Burkholderiales</taxon>
        <taxon>Burkholderiaceae</taxon>
        <taxon>Cupriavidus</taxon>
    </lineage>
</organism>
<feature type="signal peptide" evidence="2">
    <location>
        <begin position="1"/>
        <end position="24"/>
    </location>
</feature>
<dbReference type="PANTHER" id="PTHR42928:SF5">
    <property type="entry name" value="BLR1237 PROTEIN"/>
    <property type="match status" value="1"/>
</dbReference>
<dbReference type="RefSeq" id="WP_144198172.1">
    <property type="nucleotide sequence ID" value="NZ_CP043441.1"/>
</dbReference>
<dbReference type="SUPFAM" id="SSF53850">
    <property type="entry name" value="Periplasmic binding protein-like II"/>
    <property type="match status" value="1"/>
</dbReference>
<evidence type="ECO:0000256" key="1">
    <source>
        <dbReference type="ARBA" id="ARBA00006987"/>
    </source>
</evidence>
<evidence type="ECO:0000313" key="3">
    <source>
        <dbReference type="EMBL" id="TSP12019.1"/>
    </source>
</evidence>
<evidence type="ECO:0000313" key="6">
    <source>
        <dbReference type="Proteomes" id="UP001056132"/>
    </source>
</evidence>
<dbReference type="Proteomes" id="UP001056132">
    <property type="component" value="Chromosome 2"/>
</dbReference>
<evidence type="ECO:0000313" key="5">
    <source>
        <dbReference type="Proteomes" id="UP000318943"/>
    </source>
</evidence>
<proteinExistence type="inferred from homology"/>
<dbReference type="EMBL" id="CP097331">
    <property type="protein sequence ID" value="URF06327.1"/>
    <property type="molecule type" value="Genomic_DNA"/>
</dbReference>
<dbReference type="Proteomes" id="UP000318943">
    <property type="component" value="Unassembled WGS sequence"/>
</dbReference>